<dbReference type="Proteomes" id="UP000591131">
    <property type="component" value="Unassembled WGS sequence"/>
</dbReference>
<gene>
    <name evidence="1" type="ORF">FOL47_001422</name>
</gene>
<reference evidence="1 2" key="1">
    <citation type="submission" date="2020-04" db="EMBL/GenBank/DDBJ databases">
        <title>Perkinsus chesapeaki whole genome sequence.</title>
        <authorList>
            <person name="Bogema D.R."/>
        </authorList>
    </citation>
    <scope>NUCLEOTIDE SEQUENCE [LARGE SCALE GENOMIC DNA]</scope>
    <source>
        <strain evidence="1">ATCC PRA-425</strain>
    </source>
</reference>
<evidence type="ECO:0000313" key="1">
    <source>
        <dbReference type="EMBL" id="KAF4671607.1"/>
    </source>
</evidence>
<comment type="caution">
    <text evidence="1">The sequence shown here is derived from an EMBL/GenBank/DDBJ whole genome shotgun (WGS) entry which is preliminary data.</text>
</comment>
<dbReference type="AlphaFoldDB" id="A0A7J6MJK6"/>
<proteinExistence type="predicted"/>
<keyword evidence="2" id="KW-1185">Reference proteome</keyword>
<sequence>MRFQHDKLYIECCTRAPTSTAGSCGGKAAVNLYGGKNIESIQISTQPPPYQWKLVQRDENPPSEQDGSGGRGSPAYRHFALVSGAEHVQRRYLKLGLSLPNNNGIPAWLVVDGNAIACRVYDIRSTGVSPQQPWPAMRLRATGPAPPPPPIMVLPLPDGLEVAKYIMAESGSWGVRRVPVFLDVNREGAPGSGGRFTFKITFAVDGGIEIGPLALKRDAGGCMVLMEINSITESSFEKAAEECGQKLNPREMRLCGENNKPVLYFGDDRIELRKDYMP</sequence>
<name>A0A7J6MJK6_PERCH</name>
<dbReference type="EMBL" id="JAAPAO010000133">
    <property type="protein sequence ID" value="KAF4671607.1"/>
    <property type="molecule type" value="Genomic_DNA"/>
</dbReference>
<organism evidence="1 2">
    <name type="scientific">Perkinsus chesapeaki</name>
    <name type="common">Clam parasite</name>
    <name type="synonym">Perkinsus andrewsi</name>
    <dbReference type="NCBI Taxonomy" id="330153"/>
    <lineage>
        <taxon>Eukaryota</taxon>
        <taxon>Sar</taxon>
        <taxon>Alveolata</taxon>
        <taxon>Perkinsozoa</taxon>
        <taxon>Perkinsea</taxon>
        <taxon>Perkinsida</taxon>
        <taxon>Perkinsidae</taxon>
        <taxon>Perkinsus</taxon>
    </lineage>
</organism>
<protein>
    <submittedName>
        <fullName evidence="1">Uncharacterized protein</fullName>
    </submittedName>
</protein>
<evidence type="ECO:0000313" key="2">
    <source>
        <dbReference type="Proteomes" id="UP000591131"/>
    </source>
</evidence>
<accession>A0A7J6MJK6</accession>